<comment type="caution">
    <text evidence="3">The sequence shown here is derived from an EMBL/GenBank/DDBJ whole genome shotgun (WGS) entry which is preliminary data.</text>
</comment>
<organism evidence="3 4">
    <name type="scientific">Chaetoceros tenuissimus</name>
    <dbReference type="NCBI Taxonomy" id="426638"/>
    <lineage>
        <taxon>Eukaryota</taxon>
        <taxon>Sar</taxon>
        <taxon>Stramenopiles</taxon>
        <taxon>Ochrophyta</taxon>
        <taxon>Bacillariophyta</taxon>
        <taxon>Coscinodiscophyceae</taxon>
        <taxon>Chaetocerotophycidae</taxon>
        <taxon>Chaetocerotales</taxon>
        <taxon>Chaetocerotaceae</taxon>
        <taxon>Chaetoceros</taxon>
    </lineage>
</organism>
<accession>A0AAD3CV07</accession>
<name>A0AAD3CV07_9STRA</name>
<feature type="compositionally biased region" description="Basic and acidic residues" evidence="1">
    <location>
        <begin position="190"/>
        <end position="203"/>
    </location>
</feature>
<feature type="compositionally biased region" description="Low complexity" evidence="1">
    <location>
        <begin position="73"/>
        <end position="88"/>
    </location>
</feature>
<evidence type="ECO:0000256" key="1">
    <source>
        <dbReference type="SAM" id="MobiDB-lite"/>
    </source>
</evidence>
<keyword evidence="4" id="KW-1185">Reference proteome</keyword>
<feature type="chain" id="PRO_5041915582" description="PDZ domain-containing protein" evidence="2">
    <location>
        <begin position="24"/>
        <end position="400"/>
    </location>
</feature>
<dbReference type="EMBL" id="BLLK01000045">
    <property type="protein sequence ID" value="GFH52389.1"/>
    <property type="molecule type" value="Genomic_DNA"/>
</dbReference>
<proteinExistence type="predicted"/>
<evidence type="ECO:0008006" key="5">
    <source>
        <dbReference type="Google" id="ProtNLM"/>
    </source>
</evidence>
<feature type="signal peptide" evidence="2">
    <location>
        <begin position="1"/>
        <end position="23"/>
    </location>
</feature>
<feature type="region of interest" description="Disordered" evidence="1">
    <location>
        <begin position="39"/>
        <end position="203"/>
    </location>
</feature>
<keyword evidence="2" id="KW-0732">Signal</keyword>
<feature type="compositionally biased region" description="Low complexity" evidence="1">
    <location>
        <begin position="95"/>
        <end position="129"/>
    </location>
</feature>
<evidence type="ECO:0000313" key="3">
    <source>
        <dbReference type="EMBL" id="GFH52389.1"/>
    </source>
</evidence>
<reference evidence="3 4" key="1">
    <citation type="journal article" date="2021" name="Sci. Rep.">
        <title>The genome of the diatom Chaetoceros tenuissimus carries an ancient integrated fragment of an extant virus.</title>
        <authorList>
            <person name="Hongo Y."/>
            <person name="Kimura K."/>
            <person name="Takaki Y."/>
            <person name="Yoshida Y."/>
            <person name="Baba S."/>
            <person name="Kobayashi G."/>
            <person name="Nagasaki K."/>
            <person name="Hano T."/>
            <person name="Tomaru Y."/>
        </authorList>
    </citation>
    <scope>NUCLEOTIDE SEQUENCE [LARGE SCALE GENOMIC DNA]</scope>
    <source>
        <strain evidence="3 4">NIES-3715</strain>
    </source>
</reference>
<gene>
    <name evidence="3" type="ORF">CTEN210_08865</name>
</gene>
<evidence type="ECO:0000313" key="4">
    <source>
        <dbReference type="Proteomes" id="UP001054902"/>
    </source>
</evidence>
<feature type="compositionally biased region" description="Basic and acidic residues" evidence="1">
    <location>
        <begin position="149"/>
        <end position="168"/>
    </location>
</feature>
<dbReference type="Proteomes" id="UP001054902">
    <property type="component" value="Unassembled WGS sequence"/>
</dbReference>
<evidence type="ECO:0000256" key="2">
    <source>
        <dbReference type="SAM" id="SignalP"/>
    </source>
</evidence>
<sequence length="400" mass="43912">MYFHHNKGKRIFALLLGIGCVTATKWMDDANVIVTVRSKQKDQDNAQSRSTMLRGHELQRRYAFNVNERDLGSESSSSSKSSYSSISSSKEESSSKSSESCKSSDKSASSKSEASIKSNSQTSKSISESDSSKSKSKSDSSSKSISESDSSKSKSKSDSSSKSKSEKKIKCKKRKSDKKGSLSKSQSSKSIDDSADDSKSKKSKKEIIYCDELDTENIYDALIPGDIVHDISDGEEQPVEEDAIFESEASATDHSDIDTVAYNGVNPFEHDFDLANVVTEPNEEYETHRKPPNCPCFGSDDIDDVIGKLLSGRPYSYDADMTCTGGKIDGIEVFIEHSAGYKTMVGLGVSTFAQEDACHQGDQLIILKQEDSEICRRILARKCDEHKSKLAKAKATYSYL</sequence>
<protein>
    <recommendedName>
        <fullName evidence="5">PDZ domain-containing protein</fullName>
    </recommendedName>
</protein>
<dbReference type="AlphaFoldDB" id="A0AAD3CV07"/>
<feature type="compositionally biased region" description="Basic and acidic residues" evidence="1">
    <location>
        <begin position="130"/>
        <end position="140"/>
    </location>
</feature>